<dbReference type="Proteomes" id="UP000887013">
    <property type="component" value="Unassembled WGS sequence"/>
</dbReference>
<proteinExistence type="predicted"/>
<comment type="caution">
    <text evidence="1">The sequence shown here is derived from an EMBL/GenBank/DDBJ whole genome shotgun (WGS) entry which is preliminary data.</text>
</comment>
<evidence type="ECO:0000313" key="2">
    <source>
        <dbReference type="Proteomes" id="UP000887013"/>
    </source>
</evidence>
<name>A0A8X6Q3W8_NEPPI</name>
<dbReference type="AlphaFoldDB" id="A0A8X6Q3W8"/>
<keyword evidence="2" id="KW-1185">Reference proteome</keyword>
<protein>
    <submittedName>
        <fullName evidence="1">Uncharacterized protein</fullName>
    </submittedName>
</protein>
<accession>A0A8X6Q3W8</accession>
<gene>
    <name evidence="1" type="ORF">NPIL_49471</name>
</gene>
<sequence>MYPKETPIIHLKNPCFSQKQVNVLKSSHEHLRKFPPVILPGLDSIDLEISEENVVQSQGVCLKELYDPSPRGLQCLGVSSRVSVSGIVHAKSLQLNCRNGKFLSSFGIIYGPKMHRKSNFSSIISSSKRNFLTKQLEFHVTILFQ</sequence>
<reference evidence="1" key="1">
    <citation type="submission" date="2020-08" db="EMBL/GenBank/DDBJ databases">
        <title>Multicomponent nature underlies the extraordinary mechanical properties of spider dragline silk.</title>
        <authorList>
            <person name="Kono N."/>
            <person name="Nakamura H."/>
            <person name="Mori M."/>
            <person name="Yoshida Y."/>
            <person name="Ohtoshi R."/>
            <person name="Malay A.D."/>
            <person name="Moran D.A.P."/>
            <person name="Tomita M."/>
            <person name="Numata K."/>
            <person name="Arakawa K."/>
        </authorList>
    </citation>
    <scope>NUCLEOTIDE SEQUENCE</scope>
</reference>
<dbReference type="EMBL" id="BMAW01026475">
    <property type="protein sequence ID" value="GFT97538.1"/>
    <property type="molecule type" value="Genomic_DNA"/>
</dbReference>
<organism evidence="1 2">
    <name type="scientific">Nephila pilipes</name>
    <name type="common">Giant wood spider</name>
    <name type="synonym">Nephila maculata</name>
    <dbReference type="NCBI Taxonomy" id="299642"/>
    <lineage>
        <taxon>Eukaryota</taxon>
        <taxon>Metazoa</taxon>
        <taxon>Ecdysozoa</taxon>
        <taxon>Arthropoda</taxon>
        <taxon>Chelicerata</taxon>
        <taxon>Arachnida</taxon>
        <taxon>Araneae</taxon>
        <taxon>Araneomorphae</taxon>
        <taxon>Entelegynae</taxon>
        <taxon>Araneoidea</taxon>
        <taxon>Nephilidae</taxon>
        <taxon>Nephila</taxon>
    </lineage>
</organism>
<evidence type="ECO:0000313" key="1">
    <source>
        <dbReference type="EMBL" id="GFT97538.1"/>
    </source>
</evidence>